<dbReference type="Gene3D" id="3.40.50.300">
    <property type="entry name" value="P-loop containing nucleotide triphosphate hydrolases"/>
    <property type="match status" value="1"/>
</dbReference>
<dbReference type="InterPro" id="IPR027417">
    <property type="entry name" value="P-loop_NTPase"/>
</dbReference>
<evidence type="ECO:0000256" key="3">
    <source>
        <dbReference type="ARBA" id="ARBA00022679"/>
    </source>
</evidence>
<evidence type="ECO:0000256" key="10">
    <source>
        <dbReference type="SAM" id="MobiDB-lite"/>
    </source>
</evidence>
<dbReference type="EC" id="2.7.10.2" evidence="2"/>
<feature type="coiled-coil region" evidence="9">
    <location>
        <begin position="442"/>
        <end position="469"/>
    </location>
</feature>
<keyword evidence="11" id="KW-1133">Transmembrane helix</keyword>
<feature type="region of interest" description="Disordered" evidence="10">
    <location>
        <begin position="1"/>
        <end position="24"/>
    </location>
</feature>
<dbReference type="SUPFAM" id="SSF52540">
    <property type="entry name" value="P-loop containing nucleoside triphosphate hydrolases"/>
    <property type="match status" value="1"/>
</dbReference>
<keyword evidence="5 13" id="KW-0418">Kinase</keyword>
<dbReference type="GO" id="GO:0005886">
    <property type="term" value="C:plasma membrane"/>
    <property type="evidence" value="ECO:0007669"/>
    <property type="project" value="TreeGrafter"/>
</dbReference>
<comment type="catalytic activity">
    <reaction evidence="8">
        <text>L-tyrosyl-[protein] + ATP = O-phospho-L-tyrosyl-[protein] + ADP + H(+)</text>
        <dbReference type="Rhea" id="RHEA:10596"/>
        <dbReference type="Rhea" id="RHEA-COMP:10136"/>
        <dbReference type="Rhea" id="RHEA-COMP:20101"/>
        <dbReference type="ChEBI" id="CHEBI:15378"/>
        <dbReference type="ChEBI" id="CHEBI:30616"/>
        <dbReference type="ChEBI" id="CHEBI:46858"/>
        <dbReference type="ChEBI" id="CHEBI:61978"/>
        <dbReference type="ChEBI" id="CHEBI:456216"/>
        <dbReference type="EC" id="2.7.10.2"/>
    </reaction>
</comment>
<dbReference type="PANTHER" id="PTHR32309:SF13">
    <property type="entry name" value="FERRIC ENTEROBACTIN TRANSPORT PROTEIN FEPE"/>
    <property type="match status" value="1"/>
</dbReference>
<dbReference type="KEGG" id="amuc:Pan181_01210"/>
<evidence type="ECO:0000256" key="1">
    <source>
        <dbReference type="ARBA" id="ARBA00007316"/>
    </source>
</evidence>
<sequence length="796" mass="88646">MANHDPNASSMDGGNSPMVPAPMNKNDVQQSLMIQQPYASPNFVRTPSVVTGGMDASGFVNALRRRWMLATFMGLLLAGGVGAALFFLFPESDTAVARFIVRADTMTIIEGPKNISGARDFDIFRATQVAQMKSFNVINTALSNPSITNSKLLNEADNAAMWLADNIDVRFEGDSELMRISLTQSTGSDGDEMREELRNIVNAMCDAYKEQVVTKNRYERSEIRETLIGTFKELNEDIRDKWEEYRTIANDLGIAADGQYDPSVRMLFEQLTAKLKERRDLEEQIRGIQLEYARWKSFKDNPDLKEQNIIAQVSADENILMMEQELLYLQMQKRDAEKRSRGRMNSEVQRVQTQIDQQNQLIQRERAQLRQQIEQQMANAPDIELALYTQEFNRQLQVLGGRLQQLKDGYDVPSKDGEVIRELGISEIVTELEAKAQGSTELVVREAEIKQLEQVAEDLGRRIQAWEIEEKAEERIELYESAYILPGINKLQHYAITGIGSLATLVVACLGIAYLEFLGRRLNGPKQVDEGLGIRVVGTLPKLKARHQAQITESIDSVRTALMHESSSKQRQVVMITSPRAMEGRTTVASQLAGSLARAGRRTLLIDGDLRRPALHSLFNVPLEDGLCEVLRAEADVSDVVRATSAEGLWLMTAGYCDAEAVHAMATDQIQPIFDKLRSEYDFVIIDGAPVLGLSDSLMMGQHCDGALLSVLRDHTTVPDIYQSSELLRSVGVRLIGSVVNGVSAKSDRRVSHLQVAAPKSNRKQIKSKPAEASVASEPSAASDDNDFDFSDLSDD</sequence>
<dbReference type="InterPro" id="IPR050445">
    <property type="entry name" value="Bact_polysacc_biosynth/exp"/>
</dbReference>
<dbReference type="NCBIfam" id="TIGR01007">
    <property type="entry name" value="eps_fam"/>
    <property type="match status" value="1"/>
</dbReference>
<evidence type="ECO:0000256" key="2">
    <source>
        <dbReference type="ARBA" id="ARBA00011903"/>
    </source>
</evidence>
<evidence type="ECO:0000256" key="7">
    <source>
        <dbReference type="ARBA" id="ARBA00023137"/>
    </source>
</evidence>
<evidence type="ECO:0000256" key="11">
    <source>
        <dbReference type="SAM" id="Phobius"/>
    </source>
</evidence>
<feature type="coiled-coil region" evidence="9">
    <location>
        <begin position="348"/>
        <end position="379"/>
    </location>
</feature>
<gene>
    <name evidence="13" type="primary">ptk_1</name>
    <name evidence="13" type="ORF">Pan181_01210</name>
</gene>
<evidence type="ECO:0000256" key="9">
    <source>
        <dbReference type="SAM" id="Coils"/>
    </source>
</evidence>
<dbReference type="GO" id="GO:0005524">
    <property type="term" value="F:ATP binding"/>
    <property type="evidence" value="ECO:0007669"/>
    <property type="project" value="UniProtKB-KW"/>
</dbReference>
<feature type="compositionally biased region" description="Polar residues" evidence="10">
    <location>
        <begin position="1"/>
        <end position="13"/>
    </location>
</feature>
<dbReference type="CDD" id="cd05387">
    <property type="entry name" value="BY-kinase"/>
    <property type="match status" value="1"/>
</dbReference>
<keyword evidence="9" id="KW-0175">Coiled coil</keyword>
<dbReference type="GO" id="GO:0004715">
    <property type="term" value="F:non-membrane spanning protein tyrosine kinase activity"/>
    <property type="evidence" value="ECO:0007669"/>
    <property type="project" value="UniProtKB-EC"/>
</dbReference>
<dbReference type="InterPro" id="IPR005702">
    <property type="entry name" value="Wzc-like_C"/>
</dbReference>
<feature type="transmembrane region" description="Helical" evidence="11">
    <location>
        <begin position="67"/>
        <end position="89"/>
    </location>
</feature>
<keyword evidence="3 13" id="KW-0808">Transferase</keyword>
<protein>
    <recommendedName>
        <fullName evidence="2">non-specific protein-tyrosine kinase</fullName>
        <ecNumber evidence="2">2.7.10.2</ecNumber>
    </recommendedName>
</protein>
<evidence type="ECO:0000256" key="8">
    <source>
        <dbReference type="ARBA" id="ARBA00051245"/>
    </source>
</evidence>
<keyword evidence="14" id="KW-1185">Reference proteome</keyword>
<feature type="transmembrane region" description="Helical" evidence="11">
    <location>
        <begin position="494"/>
        <end position="517"/>
    </location>
</feature>
<evidence type="ECO:0000313" key="13">
    <source>
        <dbReference type="EMBL" id="QDU53942.1"/>
    </source>
</evidence>
<dbReference type="Proteomes" id="UP000315750">
    <property type="component" value="Chromosome"/>
</dbReference>
<evidence type="ECO:0000256" key="5">
    <source>
        <dbReference type="ARBA" id="ARBA00022777"/>
    </source>
</evidence>
<dbReference type="PANTHER" id="PTHR32309">
    <property type="entry name" value="TYROSINE-PROTEIN KINASE"/>
    <property type="match status" value="1"/>
</dbReference>
<organism evidence="13 14">
    <name type="scientific">Aeoliella mucimassa</name>
    <dbReference type="NCBI Taxonomy" id="2527972"/>
    <lineage>
        <taxon>Bacteria</taxon>
        <taxon>Pseudomonadati</taxon>
        <taxon>Planctomycetota</taxon>
        <taxon>Planctomycetia</taxon>
        <taxon>Pirellulales</taxon>
        <taxon>Lacipirellulaceae</taxon>
        <taxon>Aeoliella</taxon>
    </lineage>
</organism>
<dbReference type="AlphaFoldDB" id="A0A518AGV5"/>
<dbReference type="Pfam" id="PF13614">
    <property type="entry name" value="AAA_31"/>
    <property type="match status" value="1"/>
</dbReference>
<keyword evidence="7" id="KW-0829">Tyrosine-protein kinase</keyword>
<dbReference type="EMBL" id="CP036278">
    <property type="protein sequence ID" value="QDU53942.1"/>
    <property type="molecule type" value="Genomic_DNA"/>
</dbReference>
<feature type="compositionally biased region" description="Low complexity" evidence="10">
    <location>
        <begin position="771"/>
        <end position="783"/>
    </location>
</feature>
<evidence type="ECO:0000313" key="14">
    <source>
        <dbReference type="Proteomes" id="UP000315750"/>
    </source>
</evidence>
<reference evidence="13 14" key="1">
    <citation type="submission" date="2019-02" db="EMBL/GenBank/DDBJ databases">
        <title>Deep-cultivation of Planctomycetes and their phenomic and genomic characterization uncovers novel biology.</title>
        <authorList>
            <person name="Wiegand S."/>
            <person name="Jogler M."/>
            <person name="Boedeker C."/>
            <person name="Pinto D."/>
            <person name="Vollmers J."/>
            <person name="Rivas-Marin E."/>
            <person name="Kohn T."/>
            <person name="Peeters S.H."/>
            <person name="Heuer A."/>
            <person name="Rast P."/>
            <person name="Oberbeckmann S."/>
            <person name="Bunk B."/>
            <person name="Jeske O."/>
            <person name="Meyerdierks A."/>
            <person name="Storesund J.E."/>
            <person name="Kallscheuer N."/>
            <person name="Luecker S."/>
            <person name="Lage O.M."/>
            <person name="Pohl T."/>
            <person name="Merkel B.J."/>
            <person name="Hornburger P."/>
            <person name="Mueller R.-W."/>
            <person name="Bruemmer F."/>
            <person name="Labrenz M."/>
            <person name="Spormann A.M."/>
            <person name="Op den Camp H."/>
            <person name="Overmann J."/>
            <person name="Amann R."/>
            <person name="Jetten M.S.M."/>
            <person name="Mascher T."/>
            <person name="Medema M.H."/>
            <person name="Devos D.P."/>
            <person name="Kaster A.-K."/>
            <person name="Ovreas L."/>
            <person name="Rohde M."/>
            <person name="Galperin M.Y."/>
            <person name="Jogler C."/>
        </authorList>
    </citation>
    <scope>NUCLEOTIDE SEQUENCE [LARGE SCALE GENOMIC DNA]</scope>
    <source>
        <strain evidence="13 14">Pan181</strain>
    </source>
</reference>
<dbReference type="OrthoDB" id="9775724at2"/>
<comment type="similarity">
    <text evidence="1">Belongs to the CpsD/CapB family.</text>
</comment>
<feature type="region of interest" description="Disordered" evidence="10">
    <location>
        <begin position="756"/>
        <end position="796"/>
    </location>
</feature>
<keyword evidence="11" id="KW-0472">Membrane</keyword>
<keyword evidence="6" id="KW-0067">ATP-binding</keyword>
<feature type="coiled-coil region" evidence="9">
    <location>
        <begin position="264"/>
        <end position="291"/>
    </location>
</feature>
<keyword evidence="11" id="KW-0812">Transmembrane</keyword>
<keyword evidence="4" id="KW-0547">Nucleotide-binding</keyword>
<feature type="compositionally biased region" description="Acidic residues" evidence="10">
    <location>
        <begin position="784"/>
        <end position="796"/>
    </location>
</feature>
<proteinExistence type="inferred from homology"/>
<feature type="domain" description="AAA" evidence="12">
    <location>
        <begin position="584"/>
        <end position="695"/>
    </location>
</feature>
<accession>A0A518AGV5</accession>
<evidence type="ECO:0000256" key="4">
    <source>
        <dbReference type="ARBA" id="ARBA00022741"/>
    </source>
</evidence>
<dbReference type="InterPro" id="IPR025669">
    <property type="entry name" value="AAA_dom"/>
</dbReference>
<dbReference type="RefSeq" id="WP_145244981.1">
    <property type="nucleotide sequence ID" value="NZ_CP036278.1"/>
</dbReference>
<evidence type="ECO:0000259" key="12">
    <source>
        <dbReference type="Pfam" id="PF13614"/>
    </source>
</evidence>
<name>A0A518AGV5_9BACT</name>
<evidence type="ECO:0000256" key="6">
    <source>
        <dbReference type="ARBA" id="ARBA00022840"/>
    </source>
</evidence>